<sequence length="144" mass="17026">LSAHEDVREALEWIPYNRLYNIKYIANDEVYRANWIDGNLSYCCHNDVKQNLIRLNKDMYVILKNIDYAKNITSELMKETSIEIFGITLDPETKNYMMVLNDKCKKCNKICNSIRFQQKFSDWTSGNDDIDKFIQNTQLSAHKD</sequence>
<gene>
    <name evidence="1" type="ORF">RhiirA5_447300</name>
</gene>
<evidence type="ECO:0000313" key="2">
    <source>
        <dbReference type="Proteomes" id="UP000232722"/>
    </source>
</evidence>
<reference evidence="1 2" key="1">
    <citation type="submission" date="2016-04" db="EMBL/GenBank/DDBJ databases">
        <title>Genome analyses suggest a sexual origin of heterokaryosis in a supposedly ancient asexual fungus.</title>
        <authorList>
            <person name="Ropars J."/>
            <person name="Sedzielewska K."/>
            <person name="Noel J."/>
            <person name="Charron P."/>
            <person name="Farinelli L."/>
            <person name="Marton T."/>
            <person name="Kruger M."/>
            <person name="Pelin A."/>
            <person name="Brachmann A."/>
            <person name="Corradi N."/>
        </authorList>
    </citation>
    <scope>NUCLEOTIDE SEQUENCE [LARGE SCALE GENOMIC DNA]</scope>
    <source>
        <strain evidence="1 2">A5</strain>
    </source>
</reference>
<dbReference type="Proteomes" id="UP000232722">
    <property type="component" value="Unassembled WGS sequence"/>
</dbReference>
<accession>A0A2N0NBA3</accession>
<evidence type="ECO:0000313" key="1">
    <source>
        <dbReference type="EMBL" id="PKB91847.1"/>
    </source>
</evidence>
<feature type="non-terminal residue" evidence="1">
    <location>
        <position position="144"/>
    </location>
</feature>
<comment type="caution">
    <text evidence="1">The sequence shown here is derived from an EMBL/GenBank/DDBJ whole genome shotgun (WGS) entry which is preliminary data.</text>
</comment>
<reference evidence="1 2" key="2">
    <citation type="submission" date="2017-09" db="EMBL/GenBank/DDBJ databases">
        <title>Extensive intraspecific genome diversity in a model arbuscular mycorrhizal fungus.</title>
        <authorList>
            <person name="Chen E.C."/>
            <person name="Morin E."/>
            <person name="Beaudet D."/>
            <person name="Noel J."/>
            <person name="Ndikumana S."/>
            <person name="Charron P."/>
            <person name="St-Onge C."/>
            <person name="Giorgi J."/>
            <person name="Grigoriev I.V."/>
            <person name="Roux C."/>
            <person name="Martin F.M."/>
            <person name="Corradi N."/>
        </authorList>
    </citation>
    <scope>NUCLEOTIDE SEQUENCE [LARGE SCALE GENOMIC DNA]</scope>
    <source>
        <strain evidence="1 2">A5</strain>
    </source>
</reference>
<dbReference type="Gene3D" id="1.10.10.1010">
    <property type="entry name" value="Intein homing endonuclease, domain IV"/>
    <property type="match status" value="1"/>
</dbReference>
<proteinExistence type="predicted"/>
<dbReference type="AlphaFoldDB" id="A0A2N0NBA3"/>
<organism evidence="1 2">
    <name type="scientific">Rhizophagus irregularis</name>
    <dbReference type="NCBI Taxonomy" id="588596"/>
    <lineage>
        <taxon>Eukaryota</taxon>
        <taxon>Fungi</taxon>
        <taxon>Fungi incertae sedis</taxon>
        <taxon>Mucoromycota</taxon>
        <taxon>Glomeromycotina</taxon>
        <taxon>Glomeromycetes</taxon>
        <taxon>Glomerales</taxon>
        <taxon>Glomeraceae</taxon>
        <taxon>Rhizophagus</taxon>
    </lineage>
</organism>
<protein>
    <submittedName>
        <fullName evidence="1">Uncharacterized protein</fullName>
    </submittedName>
</protein>
<dbReference type="EMBL" id="LLXJ01013542">
    <property type="protein sequence ID" value="PKB91847.1"/>
    <property type="molecule type" value="Genomic_DNA"/>
</dbReference>
<feature type="non-terminal residue" evidence="1">
    <location>
        <position position="1"/>
    </location>
</feature>
<name>A0A2N0NBA3_9GLOM</name>